<organism evidence="2 3">
    <name type="scientific">Levilactobacillus bambusae</name>
    <dbReference type="NCBI Taxonomy" id="2024736"/>
    <lineage>
        <taxon>Bacteria</taxon>
        <taxon>Bacillati</taxon>
        <taxon>Bacillota</taxon>
        <taxon>Bacilli</taxon>
        <taxon>Lactobacillales</taxon>
        <taxon>Lactobacillaceae</taxon>
        <taxon>Levilactobacillus</taxon>
    </lineage>
</organism>
<evidence type="ECO:0000313" key="2">
    <source>
        <dbReference type="EMBL" id="PWF99925.1"/>
    </source>
</evidence>
<evidence type="ECO:0000256" key="1">
    <source>
        <dbReference type="SAM" id="Phobius"/>
    </source>
</evidence>
<dbReference type="Proteomes" id="UP000245080">
    <property type="component" value="Unassembled WGS sequence"/>
</dbReference>
<dbReference type="RefSeq" id="WP_109249875.1">
    <property type="nucleotide sequence ID" value="NZ_QCXQ01000002.1"/>
</dbReference>
<name>A0A2V1N0M8_9LACO</name>
<accession>A0A2V1N0M8</accession>
<reference evidence="2 3" key="1">
    <citation type="journal article" date="2018" name="Int. J. Syst. Evol. Microbiol.">
        <title>Lactobacillus bambusae sp. nov., isolated from a traditional fermented Ma-bamboo shoots of Taiwan.</title>
        <authorList>
            <person name="Wang L.-T."/>
        </authorList>
    </citation>
    <scope>NUCLEOTIDE SEQUENCE [LARGE SCALE GENOMIC DNA]</scope>
    <source>
        <strain evidence="2 3">BS-W1</strain>
    </source>
</reference>
<protein>
    <submittedName>
        <fullName evidence="2">Uncharacterized protein</fullName>
    </submittedName>
</protein>
<keyword evidence="3" id="KW-1185">Reference proteome</keyword>
<proteinExistence type="predicted"/>
<keyword evidence="1" id="KW-1133">Transmembrane helix</keyword>
<dbReference type="EMBL" id="QCXQ01000002">
    <property type="protein sequence ID" value="PWF99925.1"/>
    <property type="molecule type" value="Genomic_DNA"/>
</dbReference>
<keyword evidence="1" id="KW-0472">Membrane</keyword>
<feature type="transmembrane region" description="Helical" evidence="1">
    <location>
        <begin position="35"/>
        <end position="56"/>
    </location>
</feature>
<keyword evidence="1" id="KW-0812">Transmembrane</keyword>
<dbReference type="AlphaFoldDB" id="A0A2V1N0M8"/>
<evidence type="ECO:0000313" key="3">
    <source>
        <dbReference type="Proteomes" id="UP000245080"/>
    </source>
</evidence>
<gene>
    <name evidence="2" type="ORF">DCM90_02940</name>
</gene>
<sequence>MTKQNKLLDDAIRQRFDQEKDYQAVRPSHKKRTRLEVAIGIIMFLILISNLIIMLINYL</sequence>
<comment type="caution">
    <text evidence="2">The sequence shown here is derived from an EMBL/GenBank/DDBJ whole genome shotgun (WGS) entry which is preliminary data.</text>
</comment>